<keyword evidence="13" id="KW-0084">Basement membrane</keyword>
<feature type="domain" description="Ig-like" evidence="30">
    <location>
        <begin position="1787"/>
        <end position="1873"/>
    </location>
</feature>
<accession>A0A0V0SCE7</accession>
<feature type="disulfide bond" evidence="25">
    <location>
        <begin position="821"/>
        <end position="830"/>
    </location>
</feature>
<feature type="domain" description="Ig-like" evidence="30">
    <location>
        <begin position="1507"/>
        <end position="1589"/>
    </location>
</feature>
<evidence type="ECO:0000259" key="31">
    <source>
        <dbReference type="PROSITE" id="PS51115"/>
    </source>
</evidence>
<evidence type="ECO:0000256" key="23">
    <source>
        <dbReference type="PROSITE-ProRule" id="PRU00076"/>
    </source>
</evidence>
<feature type="disulfide bond" evidence="25">
    <location>
        <begin position="1164"/>
        <end position="1173"/>
    </location>
</feature>
<dbReference type="Pfam" id="PF02210">
    <property type="entry name" value="Laminin_G_2"/>
    <property type="match status" value="2"/>
</dbReference>
<gene>
    <name evidence="32" type="primary">unc-52</name>
    <name evidence="32" type="ORF">T07_7783</name>
</gene>
<feature type="disulfide bond" evidence="25">
    <location>
        <begin position="1108"/>
        <end position="1117"/>
    </location>
</feature>
<dbReference type="Gene3D" id="2.10.25.10">
    <property type="entry name" value="Laminin"/>
    <property type="match status" value="6"/>
</dbReference>
<feature type="disulfide bond" evidence="24">
    <location>
        <begin position="295"/>
        <end position="313"/>
    </location>
</feature>
<sequence>MQSLSKLDNDENFILNKFTKAETIIFPCEHFESNTEGERAKIQGIPAEMTFNKLHRFSILFSKIDIHFNLSQVSRETNVTTAVESKLAVRLAVSNRRCCCNSVAAFVFFSAKPRQTHFVFRACLLHCQYSIMLPTMRPICRFRTTLIFLSFLYTSLLAYDDHASTNENRQDIHFVGTADNDDATDPLEFIEVTPHQQTVSEGEEVTFECQPRNIRHRVHIEWRRLHGRLPSKAIIRRGRLTIPNVHMEDAGVYVCKVSSIFIPKEAEVHLNVHSRNGGLREQTGPSRCLEGEATCQNGECVKREYICDGQRDCRDGSDEFNCPAPQACEPNEYQCANKNCIQKMWICDGDDDCGDGSDEQNCGTRLPGQPCAPYEFQCKSGSQCVPASFQCDGQNDCMDGSDEIGCAAPVCVQLPQRELTVDCGSTIVITCRAVGVPTPYINWRLNWGPTCGQPRCVQTSDQGFGKLVIKGAREEDQGAYTCEAINSKGRILATPDAIVTVRCQQPSVISRCDAAGTLAQDPVTGSCQCKHYTVGPTCAQCSPGSFYLSPRNPYGCVQCFCSGVTKSCQSSSWHRTQERLTFTSSTNGVTISDFMEKQIETAPRLDLRPYGYITYGGPFFDIVYWRLPARMLGNKITAYGGSLKFKLQFECTGQMYTQPLVVMKGNEITLIAHAKTELQPGKENEISIDIYETSFEREDGQPSTREHLLMTLANLDSLLIRATHCANQKESRLGEISLDIAVDRDTQQEVAFEVEQCHCPPGYKGLSCEECAPGYERSGGGLYLGLCEPVEAVTPVVPYTRCDPGGALSPTPDARTGQCACKSLTTGPQCNQCKQGSFFLNPRNPEGCVKCFCSGVTTQCDSSNLFRSQIFLRVGQQPELIEQLGIRTADTVGTFRPSSRPMVDSSRSISFSGFFEAPYMKALYLELPHYFLGNKITSYGGHLAISLRYRGSGRDNTEPEVILTGNDIMLTHRVRIPLTPDQDHTISVPLTENHWNREDGRIATREHFMMALAEVGSLMVKLSFKENMDHIAIRDIAMTVTTDRDGRERAWEVEQCNCPREYMGTSCEECAPGYTRSEGGFYLGTCVPCDCHGHADRCDPKTGICYNCRHNTEGDHCERCQKGFEGDATRGTPNDCFTRATPPPCECHNHSPRGCDPYGRCLRCEHNTEGIHCERCKPGYFGDARSGTPFDCRPCPCPGARECFLDSDGQVTCRGCPAGFTGRLCQECAPGYQKDPVDPQRCKPIGELRVVIQPPKRVEVEEGTTAVFRCHAEGVTGEPVTLKWTRPTHPSLPVNSIERNGILTLYSVTTADSGIYQCSGVVGPHYASDDAELIVVKRMRGQRPTPTVQPQEQTIQIGHPFQIRCSAPGLPPPTITWQKEGDALPHDVELFDGIMRQTLSALNEHLLELLLKKARVSRPQALVNPNELRVSSGERAQFQCYSPADVTYEWRAATGPLREGIEVSGGNLVVQSAQPQDSGYYYCTVRNPYGEDSITARLIVEDGIQKPRPFVEPSVLTVKVGDPAEFYCTADTTPPPVITWGWSIPAGPLRPGIEQDRGRIYITNARKTDEGTYFCTASNQYGTESVPVTLYVEDGARGPSVRIEPTDRWEGRAGETFEFRCVASGTPQPHVSWIREDQMPFDRNVQDHGYGILRIVSFEESNVGNYVCTATNLMGTAKAVASVQSAGGLSVKIIPSLPRIEILEGQPLTLECIAEGTPKPKIEWIFDIGPSRGDVPDGYKPAKIEGRFIRHDAVSPANEGIYKCRASNEFQVKEAEIYVNVVSRLKRQVVITGGSERQAEFGDDVTLTCILPNPREKDMIWWTRIDGNLTERHEEQIAGILVIVDFQPQDVGIYECQSYDMNINEKSSSSQIKLYEARREPSINLLRVDGPEIRVLSIGDTLNLKCQETVKAGNNVKSELKWFYLKSGYEEELPRGSVQDGSLLMRNVNLSDGGTYKCVRFLDGKRDGDYQVIVLVTNTEEEPFDVYAKQGTEVQLHCPIYVLSGMLMVWSRKGELIPDTAVAEADELIIPDFQKHKSGTYICEAEFSSLRAKTYVRLMVSESDSTIEAHINVQPPEVKIGQNVSFQCTVKGDPDANIRWEKRGGHLPQSATTRDNMLTLQNVVHTDSGIYRCIASTRVGILTTDAVLHIGTPTALKLPKRKDDKIEYGVIGLQKRIVCPGRPSKSTTGTVLWMKEGAAVPSQFRQEDDVLVIPKFTGGDGGQYSCTVKTTNGYSVQFNITVIAEDLVPKFSSDSYIQLPGLPPSAYRAFDVQMSLKPTKQNGLLFYTVKEDGDEKGDFFAFGLQEGRLVLRFDLGDGVTELASTNPLSLNKWHKIFVKREFNKGLISLLGEQQWQRYSEGIETGLGLGESVFIGGLPNFEEIASGAGFKTGFSGVISSVVINDVPMNLGEKLLNSNDIEQADTCSVNSCLNEAKCVPSDGDFGYKCQCKLNSVGTYCERRFKCNGDVCENGGFCSSASGSRKSCLCPANKTGDHCEQDYYVHGTAQFGTEESFIVLPKPENMARNFQLGMSIKPVSLHDSVLFYSANDLRGTGDYIGLVISEKNVELRYDSGLGSFRGHSPTELVANEWYDIKVERRGSTFMLSVNGVATTLDVFYENGGLSLFTDVFIGGVYPDMYVAAGYGIKKSFIGCIEDTVFINDQKYRLIADSINSGNISSCRIDSEDGLCQTRPDGTLACSCPPGFTGDRCEIRETDGCSGSSCGAHGECSFVRGRQRCRCYVGFTGERCEQLAPVIQHAYFNGHSYLEFPRSLLPHMSTEDVETIEMKFITSEKEGLLLWHGRYPKSFGSGSDYLSVSITDGFLEFSYELGGGPLQIVSSIMVADGKEHRIQLVRKGRHGQMFLDDMEPEVGMSEGVLAILNAEGNVFLGGVPDVSAITNGRFRKNFVGCISDVQFDGHQICGRRTARLNKQRFCLMQLQSFPMTNSFHFTVDWKLTNVKASMHAVFCNTKLPFLICLFTVVQLDSTLSTASTTSTSADAKRLVEDLFDKNNYDIRVRPVIKDTTPTNVTIRMNLYMISDIDERTQIVQLYMWTVQMWRDEFLQWNPDDYGGINSVVVPYSMIWLPDTYLYNGIEMELQKTERRISVILTMENSKADILYLKNSSNSVARALVTFRYPAIYKFTCYMDIHYYPFDWQFCRMTFGSWMFDATHLDYFPIDEDVYLEQYIEHSEWSIISFKMKRVLKDYKCCVNPFSLLYADLILARKPWFSLVNLIIPTGIISFVSLFGIFSPTATSGDRTEKVNLGITTLLTMSILLLMVSQEMPTTSDFIPLIGWFYLSVIILISCATFLSTIIIEVQLQARYEKKIPTFWRKLIFGVIANKIFITLPSSIRKKQKQEATFHRDASLARHDRHYPVTYIPEERHSKRQRLTSLLKQKNSDMIESDYENFQQRISKLRQSEEAYHNFAPDSLSEQVCEVKGKLRIISDYLKAQEAQRALKLEWDCFATIIERLLMILFISLSLMVTVGIVTFGMYKGSFVDSDTENCCPSSGNFDETGGDRNSLEEIALQRDSSVSSHSFIEMFSNLNDYTLQNRISEEEEMRLRLRFFFMNPLQKWSVRHRLPWKLLLQFVKIIFVTLQLVCFGDMRMGHVNFMEESRTSLRHIFLQGWDAERDVKAYPPNSGPYAIYSMEEFYSQLTHSVVQYYRLNMTTFGNYEYNSSLVGKSAHYPPMNFCLYQYRRSDIYLLNVSYVFDTTVLKNCVAIDLKNDEWLRDDFSIEPLLHSKNMSIQRRKFLAAELSFYLKTVYIRRASVSDLPDCFLLEPIVRFDNAMHTGQVVVSLDVTAQYLNCKGELYAQESGRWLILCIRALLGAHFLRKDTMALFEKLGLRITVNDQLQFLNLWYVLIVVNDICIVFGTALKLILEYRVFDSSLLTATGMLLGIGTLFVWVGVLRYFGLFSQYNILILTLKRSIPNVMRFMLCASFLYCGFLFCGWVVIGPYHLKFRSLAITSSCLFSLINGDDLFATFTTTSDQNQTIFWFVVIYIYVFISLFTYVILSLIISIIMDAYEVVKDRYLFKEEPSNLIRFINQCTDTPNTGRYPRTDSAVFLRCCRNIRKLWTGSGR</sequence>
<dbReference type="PROSITE" id="PS00022">
    <property type="entry name" value="EGF_1"/>
    <property type="match status" value="5"/>
</dbReference>
<feature type="domain" description="Laminin G" evidence="27">
    <location>
        <begin position="2504"/>
        <end position="2688"/>
    </location>
</feature>
<keyword evidence="21" id="KW-0407">Ion channel</keyword>
<feature type="domain" description="Ig-like" evidence="30">
    <location>
        <begin position="1695"/>
        <end position="1780"/>
    </location>
</feature>
<dbReference type="FunFam" id="2.10.25.10:FF:000090">
    <property type="entry name" value="laminin subunit alpha"/>
    <property type="match status" value="1"/>
</dbReference>
<reference evidence="32 33" key="1">
    <citation type="submission" date="2015-01" db="EMBL/GenBank/DDBJ databases">
        <title>Evolution of Trichinella species and genotypes.</title>
        <authorList>
            <person name="Korhonen P.K."/>
            <person name="Edoardo P."/>
            <person name="Giuseppe L.R."/>
            <person name="Gasser R.B."/>
        </authorList>
    </citation>
    <scope>NUCLEOTIDE SEQUENCE [LARGE SCALE GENOMIC DNA]</scope>
    <source>
        <strain evidence="32">ISS37</strain>
    </source>
</reference>
<dbReference type="CDD" id="cd00110">
    <property type="entry name" value="LamG"/>
    <property type="match status" value="3"/>
</dbReference>
<dbReference type="PRINTS" id="PR00261">
    <property type="entry name" value="LDLRECEPTOR"/>
</dbReference>
<feature type="disulfide bond" evidence="23">
    <location>
        <begin position="2739"/>
        <end position="2748"/>
    </location>
</feature>
<evidence type="ECO:0000256" key="13">
    <source>
        <dbReference type="ARBA" id="ARBA00022869"/>
    </source>
</evidence>
<dbReference type="SUPFAM" id="SSF48726">
    <property type="entry name" value="Immunoglobulin"/>
    <property type="match status" value="12"/>
</dbReference>
<evidence type="ECO:0000256" key="6">
    <source>
        <dbReference type="ARBA" id="ARBA00022475"/>
    </source>
</evidence>
<dbReference type="Pfam" id="PF07679">
    <property type="entry name" value="I-set"/>
    <property type="match status" value="2"/>
</dbReference>
<dbReference type="InterPro" id="IPR006202">
    <property type="entry name" value="Neur_chan_lig-bd"/>
</dbReference>
<dbReference type="InterPro" id="IPR039031">
    <property type="entry name" value="Mucolipin"/>
</dbReference>
<dbReference type="PROSITE" id="PS51115">
    <property type="entry name" value="LAMININ_IVA"/>
    <property type="match status" value="2"/>
</dbReference>
<dbReference type="PROSITE" id="PS50026">
    <property type="entry name" value="EGF_3"/>
    <property type="match status" value="4"/>
</dbReference>
<dbReference type="InterPro" id="IPR001791">
    <property type="entry name" value="Laminin_G"/>
</dbReference>
<dbReference type="CDD" id="cd19051">
    <property type="entry name" value="LGIC_TM_cation"/>
    <property type="match status" value="1"/>
</dbReference>
<dbReference type="InterPro" id="IPR009030">
    <property type="entry name" value="Growth_fac_rcpt_cys_sf"/>
</dbReference>
<dbReference type="SUPFAM" id="SSF49899">
    <property type="entry name" value="Concanavalin A-like lectins/glucanases"/>
    <property type="match status" value="3"/>
</dbReference>
<dbReference type="SMART" id="SM00409">
    <property type="entry name" value="IG"/>
    <property type="match status" value="12"/>
</dbReference>
<evidence type="ECO:0000256" key="20">
    <source>
        <dbReference type="ARBA" id="ARBA00023292"/>
    </source>
</evidence>
<dbReference type="InterPro" id="IPR013320">
    <property type="entry name" value="ConA-like_dom_sf"/>
</dbReference>
<keyword evidence="9 26" id="KW-0812">Transmembrane</keyword>
<dbReference type="InterPro" id="IPR006029">
    <property type="entry name" value="Neurotrans-gated_channel_TM"/>
</dbReference>
<keyword evidence="17 23" id="KW-1015">Disulfide bond</keyword>
<feature type="disulfide bond" evidence="24">
    <location>
        <begin position="391"/>
        <end position="406"/>
    </location>
</feature>
<dbReference type="STRING" id="6336.A0A0V0SCE7"/>
<dbReference type="SMART" id="SM00281">
    <property type="entry name" value="LamB"/>
    <property type="match status" value="2"/>
</dbReference>
<dbReference type="InterPro" id="IPR038050">
    <property type="entry name" value="Neuro_actylchol_rec"/>
</dbReference>
<dbReference type="PANTHER" id="PTHR12127:SF7">
    <property type="entry name" value="SD02261P"/>
    <property type="match status" value="1"/>
</dbReference>
<proteinExistence type="predicted"/>
<dbReference type="InterPro" id="IPR049134">
    <property type="entry name" value="MCLN_ECD"/>
</dbReference>
<dbReference type="Gene3D" id="2.170.300.10">
    <property type="entry name" value="Tie2 ligand-binding domain superfamily"/>
    <property type="match status" value="1"/>
</dbReference>
<feature type="domain" description="Laminin EGF-like" evidence="29">
    <location>
        <begin position="511"/>
        <end position="558"/>
    </location>
</feature>
<dbReference type="SUPFAM" id="SSF57184">
    <property type="entry name" value="Growth factor receptor domain"/>
    <property type="match status" value="1"/>
</dbReference>
<dbReference type="Pfam" id="PF02932">
    <property type="entry name" value="Neur_chan_memb"/>
    <property type="match status" value="1"/>
</dbReference>
<dbReference type="InterPro" id="IPR056863">
    <property type="entry name" value="LMN_ATRN_NET-like_EGF"/>
</dbReference>
<evidence type="ECO:0000256" key="18">
    <source>
        <dbReference type="ARBA" id="ARBA00023170"/>
    </source>
</evidence>
<feature type="domain" description="Ig-like" evidence="30">
    <location>
        <begin position="1244"/>
        <end position="1318"/>
    </location>
</feature>
<dbReference type="InterPro" id="IPR036055">
    <property type="entry name" value="LDL_receptor-like_sf"/>
</dbReference>
<dbReference type="InterPro" id="IPR000034">
    <property type="entry name" value="Laminin_IV"/>
</dbReference>
<feature type="domain" description="Ig-like" evidence="30">
    <location>
        <begin position="1599"/>
        <end position="1684"/>
    </location>
</feature>
<feature type="disulfide bond" evidence="23">
    <location>
        <begin position="2700"/>
        <end position="2709"/>
    </location>
</feature>
<feature type="disulfide bond" evidence="24">
    <location>
        <begin position="347"/>
        <end position="362"/>
    </location>
</feature>
<evidence type="ECO:0000256" key="14">
    <source>
        <dbReference type="ARBA" id="ARBA00022989"/>
    </source>
</evidence>
<feature type="domain" description="Laminin IV type A" evidence="31">
    <location>
        <begin position="881"/>
        <end position="1055"/>
    </location>
</feature>
<dbReference type="SMART" id="SM00181">
    <property type="entry name" value="EGF"/>
    <property type="match status" value="9"/>
</dbReference>
<dbReference type="InterPro" id="IPR023415">
    <property type="entry name" value="LDLR_class-A_CS"/>
</dbReference>
<keyword evidence="23" id="KW-0245">EGF-like domain</keyword>
<evidence type="ECO:0000256" key="8">
    <source>
        <dbReference type="ARBA" id="ARBA00022530"/>
    </source>
</evidence>
<feature type="domain" description="EGF-like" evidence="28">
    <location>
        <begin position="2670"/>
        <end position="2710"/>
    </location>
</feature>
<dbReference type="GO" id="GO:0030154">
    <property type="term" value="P:cell differentiation"/>
    <property type="evidence" value="ECO:0007669"/>
    <property type="project" value="UniProtKB-ARBA"/>
</dbReference>
<dbReference type="Pfam" id="PF13927">
    <property type="entry name" value="Ig_3"/>
    <property type="match status" value="6"/>
</dbReference>
<dbReference type="SMART" id="SM00408">
    <property type="entry name" value="IGc2"/>
    <property type="match status" value="12"/>
</dbReference>
<evidence type="ECO:0000256" key="1">
    <source>
        <dbReference type="ARBA" id="ARBA00004167"/>
    </source>
</evidence>
<dbReference type="SUPFAM" id="SSF63712">
    <property type="entry name" value="Nicotinic receptor ligand binding domain-like"/>
    <property type="match status" value="1"/>
</dbReference>
<dbReference type="InterPro" id="IPR013098">
    <property type="entry name" value="Ig_I-set"/>
</dbReference>
<dbReference type="FunFam" id="4.10.400.10:FF:000045">
    <property type="entry name" value="Low-density lipoprotein receptor-related protein 2"/>
    <property type="match status" value="1"/>
</dbReference>
<dbReference type="InterPro" id="IPR003598">
    <property type="entry name" value="Ig_sub2"/>
</dbReference>
<feature type="disulfide bond" evidence="23">
    <location>
        <begin position="2430"/>
        <end position="2447"/>
    </location>
</feature>
<dbReference type="GO" id="GO:0005230">
    <property type="term" value="F:extracellular ligand-gated monoatomic ion channel activity"/>
    <property type="evidence" value="ECO:0007669"/>
    <property type="project" value="InterPro"/>
</dbReference>
<dbReference type="InterPro" id="IPR036179">
    <property type="entry name" value="Ig-like_dom_sf"/>
</dbReference>
<evidence type="ECO:0000256" key="15">
    <source>
        <dbReference type="ARBA" id="ARBA00023065"/>
    </source>
</evidence>
<evidence type="ECO:0000259" key="27">
    <source>
        <dbReference type="PROSITE" id="PS50025"/>
    </source>
</evidence>
<feature type="domain" description="EGF-like" evidence="28">
    <location>
        <begin position="2421"/>
        <end position="2459"/>
    </location>
</feature>
<feature type="transmembrane region" description="Helical" evidence="26">
    <location>
        <begin position="3262"/>
        <end position="3280"/>
    </location>
</feature>
<evidence type="ECO:0000256" key="12">
    <source>
        <dbReference type="ARBA" id="ARBA00022753"/>
    </source>
</evidence>
<dbReference type="SUPFAM" id="SSF57196">
    <property type="entry name" value="EGF/Laminin"/>
    <property type="match status" value="2"/>
</dbReference>
<feature type="domain" description="Ig-like" evidence="30">
    <location>
        <begin position="1344"/>
        <end position="1495"/>
    </location>
</feature>
<dbReference type="GO" id="GO:0072345">
    <property type="term" value="F:NAADP-sensitive calcium-release channel activity"/>
    <property type="evidence" value="ECO:0007669"/>
    <property type="project" value="TreeGrafter"/>
</dbReference>
<feature type="domain" description="Ig-like" evidence="30">
    <location>
        <begin position="1881"/>
        <end position="1958"/>
    </location>
</feature>
<evidence type="ECO:0000256" key="3">
    <source>
        <dbReference type="ARBA" id="ARBA00004337"/>
    </source>
</evidence>
<dbReference type="Pfam" id="PF21381">
    <property type="entry name" value="MCLN_ECD"/>
    <property type="match status" value="1"/>
</dbReference>
<keyword evidence="15" id="KW-0406">Ion transport</keyword>
<keyword evidence="20 25" id="KW-0424">Laminin EGF-like domain</keyword>
<dbReference type="InterPro" id="IPR002049">
    <property type="entry name" value="LE_dom"/>
</dbReference>
<dbReference type="GO" id="GO:0005765">
    <property type="term" value="C:lysosomal membrane"/>
    <property type="evidence" value="ECO:0007669"/>
    <property type="project" value="TreeGrafter"/>
</dbReference>
<feature type="disulfide bond" evidence="24">
    <location>
        <begin position="307"/>
        <end position="322"/>
    </location>
</feature>
<feature type="transmembrane region" description="Helical" evidence="26">
    <location>
        <begin position="3861"/>
        <end position="3883"/>
    </location>
</feature>
<dbReference type="Gene3D" id="2.60.40.10">
    <property type="entry name" value="Immunoglobulins"/>
    <property type="match status" value="13"/>
</dbReference>
<dbReference type="Pfam" id="PF02931">
    <property type="entry name" value="Neur_chan_LBD"/>
    <property type="match status" value="1"/>
</dbReference>
<comment type="caution">
    <text evidence="23">Lacks conserved residue(s) required for the propagation of feature annotation.</text>
</comment>
<dbReference type="GO" id="GO:0005604">
    <property type="term" value="C:basement membrane"/>
    <property type="evidence" value="ECO:0007669"/>
    <property type="project" value="UniProtKB-SubCell"/>
</dbReference>
<dbReference type="Pfam" id="PF00053">
    <property type="entry name" value="EGF_laminin"/>
    <property type="match status" value="3"/>
</dbReference>
<evidence type="ECO:0000256" key="10">
    <source>
        <dbReference type="ARBA" id="ARBA00022729"/>
    </source>
</evidence>
<dbReference type="InterPro" id="IPR000742">
    <property type="entry name" value="EGF"/>
</dbReference>
<evidence type="ECO:0000256" key="11">
    <source>
        <dbReference type="ARBA" id="ARBA00022737"/>
    </source>
</evidence>
<dbReference type="InterPro" id="IPR013783">
    <property type="entry name" value="Ig-like_fold"/>
</dbReference>
<feature type="domain" description="Laminin G" evidence="27">
    <location>
        <begin position="2755"/>
        <end position="2934"/>
    </location>
</feature>
<feature type="disulfide bond" evidence="23">
    <location>
        <begin position="2487"/>
        <end position="2496"/>
    </location>
</feature>
<feature type="domain" description="Ig-like" evidence="30">
    <location>
        <begin position="186"/>
        <end position="269"/>
    </location>
</feature>
<dbReference type="InterPro" id="IPR018000">
    <property type="entry name" value="Neurotransmitter_ion_chnl_CS"/>
</dbReference>
<dbReference type="Gene3D" id="1.10.287.70">
    <property type="match status" value="1"/>
</dbReference>
<comment type="caution">
    <text evidence="32">The sequence shown here is derived from an EMBL/GenBank/DDBJ whole genome shotgun (WGS) entry which is preliminary data.</text>
</comment>
<evidence type="ECO:0000256" key="4">
    <source>
        <dbReference type="ARBA" id="ARBA00004651"/>
    </source>
</evidence>
<organism evidence="32 33">
    <name type="scientific">Trichinella nelsoni</name>
    <dbReference type="NCBI Taxonomy" id="6336"/>
    <lineage>
        <taxon>Eukaryota</taxon>
        <taxon>Metazoa</taxon>
        <taxon>Ecdysozoa</taxon>
        <taxon>Nematoda</taxon>
        <taxon>Enoplea</taxon>
        <taxon>Dorylaimia</taxon>
        <taxon>Trichinellida</taxon>
        <taxon>Trichinellidae</taxon>
        <taxon>Trichinella</taxon>
    </lineage>
</organism>
<feature type="disulfide bond" evidence="24">
    <location>
        <begin position="328"/>
        <end position="340"/>
    </location>
</feature>
<evidence type="ECO:0000313" key="32">
    <source>
        <dbReference type="EMBL" id="KRX24413.1"/>
    </source>
</evidence>
<dbReference type="PANTHER" id="PTHR12127">
    <property type="entry name" value="MUCOLIPIN"/>
    <property type="match status" value="1"/>
</dbReference>
<dbReference type="CDD" id="cd00112">
    <property type="entry name" value="LDLa"/>
    <property type="match status" value="2"/>
</dbReference>
<dbReference type="InterPro" id="IPR036719">
    <property type="entry name" value="Neuro-gated_channel_TM_sf"/>
</dbReference>
<dbReference type="EMBL" id="JYDL01000018">
    <property type="protein sequence ID" value="KRX24413.1"/>
    <property type="molecule type" value="Genomic_DNA"/>
</dbReference>
<dbReference type="CDD" id="cd00055">
    <property type="entry name" value="EGF_Lam"/>
    <property type="match status" value="6"/>
</dbReference>
<feature type="transmembrane region" description="Helical" evidence="26">
    <location>
        <begin position="3227"/>
        <end position="3250"/>
    </location>
</feature>
<dbReference type="FunFam" id="2.10.25.10:FF:000454">
    <property type="entry name" value="Laminin subunit alpha 1"/>
    <property type="match status" value="1"/>
</dbReference>
<feature type="domain" description="Laminin EGF-like" evidence="29">
    <location>
        <begin position="801"/>
        <end position="850"/>
    </location>
</feature>
<evidence type="ECO:0000256" key="16">
    <source>
        <dbReference type="ARBA" id="ARBA00023136"/>
    </source>
</evidence>
<dbReference type="SUPFAM" id="SSF90112">
    <property type="entry name" value="Neurotransmitter-gated ion-channel transmembrane pore"/>
    <property type="match status" value="1"/>
</dbReference>
<dbReference type="PROSITE" id="PS01209">
    <property type="entry name" value="LDLRA_1"/>
    <property type="match status" value="1"/>
</dbReference>
<dbReference type="FunFam" id="2.10.25.10:FF:000106">
    <property type="entry name" value="Heparan sulfate proteoglycan 2"/>
    <property type="match status" value="1"/>
</dbReference>
<dbReference type="Pfam" id="PF24973">
    <property type="entry name" value="EGF_LMN_ATRN"/>
    <property type="match status" value="2"/>
</dbReference>
<feature type="transmembrane region" description="Helical" evidence="26">
    <location>
        <begin position="3586"/>
        <end position="3604"/>
    </location>
</feature>
<evidence type="ECO:0000256" key="19">
    <source>
        <dbReference type="ARBA" id="ARBA00023180"/>
    </source>
</evidence>
<keyword evidence="10" id="KW-0732">Signal</keyword>
<feature type="transmembrane region" description="Helical" evidence="26">
    <location>
        <begin position="3997"/>
        <end position="4024"/>
    </location>
</feature>
<evidence type="ECO:0000256" key="17">
    <source>
        <dbReference type="ARBA" id="ARBA00023157"/>
    </source>
</evidence>
<feature type="domain" description="Ig-like" evidence="30">
    <location>
        <begin position="1977"/>
        <end position="2059"/>
    </location>
</feature>
<dbReference type="SMART" id="SM00180">
    <property type="entry name" value="EGF_Lam"/>
    <property type="match status" value="5"/>
</dbReference>
<dbReference type="Gene3D" id="2.70.170.10">
    <property type="entry name" value="Neurotransmitter-gated ion-channel ligand-binding domain"/>
    <property type="match status" value="1"/>
</dbReference>
<dbReference type="Gene3D" id="1.20.58.390">
    <property type="entry name" value="Neurotransmitter-gated ion-channel transmembrane domain"/>
    <property type="match status" value="1"/>
</dbReference>
<name>A0A0V0SCE7_9BILA</name>
<dbReference type="PROSITE" id="PS50025">
    <property type="entry name" value="LAM_G_DOMAIN"/>
    <property type="match status" value="3"/>
</dbReference>
<dbReference type="InterPro" id="IPR036734">
    <property type="entry name" value="Neur_chan_lig-bd_sf"/>
</dbReference>
<keyword evidence="5" id="KW-0813">Transport</keyword>
<feature type="disulfide bond" evidence="24">
    <location>
        <begin position="288"/>
        <end position="300"/>
    </location>
</feature>
<feature type="disulfide bond" evidence="25">
    <location>
        <begin position="802"/>
        <end position="819"/>
    </location>
</feature>
<evidence type="ECO:0000259" key="30">
    <source>
        <dbReference type="PROSITE" id="PS50835"/>
    </source>
</evidence>
<dbReference type="Gene3D" id="4.10.400.10">
    <property type="entry name" value="Low-density Lipoprotein Receptor"/>
    <property type="match status" value="3"/>
</dbReference>
<keyword evidence="14 26" id="KW-1133">Transmembrane helix</keyword>
<evidence type="ECO:0000256" key="7">
    <source>
        <dbReference type="ARBA" id="ARBA00022525"/>
    </source>
</evidence>
<keyword evidence="7" id="KW-0964">Secreted</keyword>
<dbReference type="Pfam" id="PF00054">
    <property type="entry name" value="Laminin_G_1"/>
    <property type="match status" value="1"/>
</dbReference>
<dbReference type="FunFam" id="4.10.400.10:FF:000011">
    <property type="entry name" value="Low-density lipoprotein receptor-related protein 1"/>
    <property type="match status" value="1"/>
</dbReference>
<feature type="domain" description="Ig-like" evidence="30">
    <location>
        <begin position="2153"/>
        <end position="2241"/>
    </location>
</feature>
<feature type="transmembrane region" description="Helical" evidence="26">
    <location>
        <begin position="3472"/>
        <end position="3494"/>
    </location>
</feature>
<dbReference type="InterPro" id="IPR002172">
    <property type="entry name" value="LDrepeatLR_classA_rpt"/>
</dbReference>
<evidence type="ECO:0000256" key="26">
    <source>
        <dbReference type="SAM" id="Phobius"/>
    </source>
</evidence>
<evidence type="ECO:0000256" key="22">
    <source>
        <dbReference type="ARBA" id="ARBA00036634"/>
    </source>
</evidence>
<dbReference type="Proteomes" id="UP000054630">
    <property type="component" value="Unassembled WGS sequence"/>
</dbReference>
<evidence type="ECO:0000259" key="28">
    <source>
        <dbReference type="PROSITE" id="PS50026"/>
    </source>
</evidence>
<dbReference type="GO" id="GO:0010008">
    <property type="term" value="C:endosome membrane"/>
    <property type="evidence" value="ECO:0007669"/>
    <property type="project" value="UniProtKB-SubCell"/>
</dbReference>
<keyword evidence="6" id="KW-1003">Cell membrane</keyword>
<evidence type="ECO:0000259" key="29">
    <source>
        <dbReference type="PROSITE" id="PS50027"/>
    </source>
</evidence>
<feature type="domain" description="Ig-like" evidence="30">
    <location>
        <begin position="2081"/>
        <end position="2149"/>
    </location>
</feature>
<dbReference type="CDD" id="cd21050">
    <property type="entry name" value="ELD_TRPML"/>
    <property type="match status" value="1"/>
</dbReference>
<feature type="domain" description="EGF-like" evidence="28">
    <location>
        <begin position="2460"/>
        <end position="2497"/>
    </location>
</feature>
<feature type="domain" description="Laminin G" evidence="27">
    <location>
        <begin position="2246"/>
        <end position="2425"/>
    </location>
</feature>
<dbReference type="PROSITE" id="PS01248">
    <property type="entry name" value="EGF_LAM_1"/>
    <property type="match status" value="3"/>
</dbReference>
<keyword evidence="18" id="KW-0675">Receptor</keyword>
<comment type="catalytic activity">
    <reaction evidence="22">
        <text>Ca(2+)(in) = Ca(2+)(out)</text>
        <dbReference type="Rhea" id="RHEA:29671"/>
        <dbReference type="ChEBI" id="CHEBI:29108"/>
    </reaction>
</comment>
<dbReference type="Pfam" id="PF00052">
    <property type="entry name" value="Laminin_B"/>
    <property type="match status" value="2"/>
</dbReference>
<keyword evidence="33" id="KW-1185">Reference proteome</keyword>
<keyword evidence="12" id="KW-0967">Endosome</keyword>
<keyword evidence="11" id="KW-0677">Repeat</keyword>
<evidence type="ECO:0000313" key="33">
    <source>
        <dbReference type="Proteomes" id="UP000054630"/>
    </source>
</evidence>
<feature type="domain" description="Laminin EGF-like" evidence="29">
    <location>
        <begin position="1089"/>
        <end position="1138"/>
    </location>
</feature>
<dbReference type="PROSITE" id="PS50835">
    <property type="entry name" value="IG_LIKE"/>
    <property type="match status" value="12"/>
</dbReference>
<dbReference type="FunFam" id="2.70.170.10:FF:000028">
    <property type="entry name" value="AcetylCholine Receptor"/>
    <property type="match status" value="1"/>
</dbReference>
<dbReference type="OrthoDB" id="10055367at2759"/>
<dbReference type="SMART" id="SM00192">
    <property type="entry name" value="LDLa"/>
    <property type="match status" value="3"/>
</dbReference>
<dbReference type="PROSITE" id="PS01186">
    <property type="entry name" value="EGF_2"/>
    <property type="match status" value="2"/>
</dbReference>
<feature type="disulfide bond" evidence="25">
    <location>
        <begin position="529"/>
        <end position="538"/>
    </location>
</feature>
<evidence type="ECO:0000256" key="2">
    <source>
        <dbReference type="ARBA" id="ARBA00004302"/>
    </source>
</evidence>
<keyword evidence="8" id="KW-0272">Extracellular matrix</keyword>
<evidence type="ECO:0000256" key="5">
    <source>
        <dbReference type="ARBA" id="ARBA00022448"/>
    </source>
</evidence>
<dbReference type="InterPro" id="IPR013122">
    <property type="entry name" value="PKD1_2_channel"/>
</dbReference>
<feature type="domain" description="EGF-like" evidence="28">
    <location>
        <begin position="2713"/>
        <end position="2749"/>
    </location>
</feature>
<dbReference type="CDD" id="cd18997">
    <property type="entry name" value="LGIC_ECD_nAChR"/>
    <property type="match status" value="1"/>
</dbReference>
<evidence type="ECO:0000256" key="9">
    <source>
        <dbReference type="ARBA" id="ARBA00022692"/>
    </source>
</evidence>
<dbReference type="InterPro" id="IPR007110">
    <property type="entry name" value="Ig-like_dom"/>
</dbReference>
<dbReference type="FunFam" id="2.10.25.10:FF:000188">
    <property type="entry name" value="Laminin subunit gamma 2"/>
    <property type="match status" value="1"/>
</dbReference>
<protein>
    <submittedName>
        <fullName evidence="32">Basement membrane proteoglycan</fullName>
    </submittedName>
</protein>
<keyword evidence="19" id="KW-0325">Glycoprotein</keyword>
<feature type="transmembrane region" description="Helical" evidence="26">
    <location>
        <begin position="3935"/>
        <end position="3957"/>
    </location>
</feature>
<dbReference type="GO" id="GO:0005886">
    <property type="term" value="C:plasma membrane"/>
    <property type="evidence" value="ECO:0007669"/>
    <property type="project" value="UniProtKB-SubCell"/>
</dbReference>
<feature type="transmembrane region" description="Helical" evidence="26">
    <location>
        <begin position="3292"/>
        <end position="3315"/>
    </location>
</feature>
<dbReference type="Pfam" id="PF08016">
    <property type="entry name" value="PKD_channel"/>
    <property type="match status" value="1"/>
</dbReference>
<dbReference type="Gene3D" id="2.60.120.200">
    <property type="match status" value="3"/>
</dbReference>
<evidence type="ECO:0000256" key="21">
    <source>
        <dbReference type="ARBA" id="ARBA00023303"/>
    </source>
</evidence>
<dbReference type="PROSITE" id="PS00236">
    <property type="entry name" value="NEUROTR_ION_CHANNEL"/>
    <property type="match status" value="1"/>
</dbReference>
<dbReference type="InterPro" id="IPR003599">
    <property type="entry name" value="Ig_sub"/>
</dbReference>
<feature type="domain" description="Laminin IV type A" evidence="31">
    <location>
        <begin position="568"/>
        <end position="756"/>
    </location>
</feature>
<dbReference type="SUPFAM" id="SSF57424">
    <property type="entry name" value="LDL receptor-like module"/>
    <property type="match status" value="3"/>
</dbReference>
<dbReference type="Pfam" id="PF00057">
    <property type="entry name" value="Ldl_recept_a"/>
    <property type="match status" value="3"/>
</dbReference>
<dbReference type="SMART" id="SM00282">
    <property type="entry name" value="LamG"/>
    <property type="match status" value="3"/>
</dbReference>
<feature type="domain" description="Ig-like" evidence="30">
    <location>
        <begin position="409"/>
        <end position="500"/>
    </location>
</feature>
<evidence type="ECO:0000256" key="25">
    <source>
        <dbReference type="PROSITE-ProRule" id="PRU00460"/>
    </source>
</evidence>
<dbReference type="PROSITE" id="PS50027">
    <property type="entry name" value="EGF_LAM_2"/>
    <property type="match status" value="4"/>
</dbReference>
<comment type="subcellular location">
    <subcellularLocation>
        <location evidence="4">Cell membrane</location>
        <topology evidence="4">Multi-pass membrane protein</topology>
    </subcellularLocation>
    <subcellularLocation>
        <location evidence="3">Endosome membrane</location>
        <topology evidence="3">Multi-pass membrane protein</topology>
    </subcellularLocation>
    <subcellularLocation>
        <location evidence="1">Membrane</location>
        <topology evidence="1">Single-pass membrane protein</topology>
    </subcellularLocation>
    <subcellularLocation>
        <location evidence="2">Secreted</location>
        <location evidence="2">Extracellular space</location>
        <location evidence="2">Extracellular matrix</location>
        <location evidence="2">Basement membrane</location>
    </subcellularLocation>
</comment>
<dbReference type="PROSITE" id="PS50068">
    <property type="entry name" value="LDLRA_2"/>
    <property type="match status" value="3"/>
</dbReference>
<keyword evidence="16 26" id="KW-0472">Membrane</keyword>
<feature type="disulfide bond" evidence="23">
    <location>
        <begin position="2449"/>
        <end position="2458"/>
    </location>
</feature>
<feature type="disulfide bond" evidence="24">
    <location>
        <begin position="335"/>
        <end position="353"/>
    </location>
</feature>
<evidence type="ECO:0000256" key="24">
    <source>
        <dbReference type="PROSITE-ProRule" id="PRU00124"/>
    </source>
</evidence>
<feature type="domain" description="Laminin EGF-like" evidence="29">
    <location>
        <begin position="1145"/>
        <end position="1194"/>
    </location>
</feature>
<feature type="transmembrane region" description="Helical" evidence="26">
    <location>
        <begin position="3895"/>
        <end position="3915"/>
    </location>
</feature>